<feature type="region of interest" description="Disordered" evidence="2">
    <location>
        <begin position="525"/>
        <end position="605"/>
    </location>
</feature>
<dbReference type="STRING" id="1314773.A0A3N2PP88"/>
<feature type="compositionally biased region" description="Pro residues" evidence="2">
    <location>
        <begin position="559"/>
        <end position="574"/>
    </location>
</feature>
<dbReference type="SMART" id="SM00450">
    <property type="entry name" value="RHOD"/>
    <property type="match status" value="1"/>
</dbReference>
<dbReference type="InterPro" id="IPR028889">
    <property type="entry name" value="USP"/>
</dbReference>
<dbReference type="SUPFAM" id="SSF54001">
    <property type="entry name" value="Cysteine proteinases"/>
    <property type="match status" value="1"/>
</dbReference>
<feature type="domain" description="USP" evidence="4">
    <location>
        <begin position="612"/>
        <end position="981"/>
    </location>
</feature>
<keyword evidence="6" id="KW-1185">Reference proteome</keyword>
<dbReference type="PROSITE" id="PS50206">
    <property type="entry name" value="RHODANESE_3"/>
    <property type="match status" value="1"/>
</dbReference>
<feature type="domain" description="Rhodanese" evidence="3">
    <location>
        <begin position="328"/>
        <end position="456"/>
    </location>
</feature>
<feature type="region of interest" description="Disordered" evidence="2">
    <location>
        <begin position="1"/>
        <end position="31"/>
    </location>
</feature>
<dbReference type="Pfam" id="PF00443">
    <property type="entry name" value="UCH"/>
    <property type="match status" value="1"/>
</dbReference>
<feature type="compositionally biased region" description="Polar residues" evidence="2">
    <location>
        <begin position="222"/>
        <end position="238"/>
    </location>
</feature>
<evidence type="ECO:0000256" key="1">
    <source>
        <dbReference type="ARBA" id="ARBA00009085"/>
    </source>
</evidence>
<name>A0A3N2PP88_SODAK</name>
<organism evidence="5 6">
    <name type="scientific">Sodiomyces alkalinus (strain CBS 110278 / VKM F-3762 / F11)</name>
    <name type="common">Alkaliphilic filamentous fungus</name>
    <dbReference type="NCBI Taxonomy" id="1314773"/>
    <lineage>
        <taxon>Eukaryota</taxon>
        <taxon>Fungi</taxon>
        <taxon>Dikarya</taxon>
        <taxon>Ascomycota</taxon>
        <taxon>Pezizomycotina</taxon>
        <taxon>Sordariomycetes</taxon>
        <taxon>Hypocreomycetidae</taxon>
        <taxon>Glomerellales</taxon>
        <taxon>Plectosphaerellaceae</taxon>
        <taxon>Sodiomyces</taxon>
    </lineage>
</organism>
<dbReference type="InterPro" id="IPR001763">
    <property type="entry name" value="Rhodanese-like_dom"/>
</dbReference>
<dbReference type="Gene3D" id="3.90.70.10">
    <property type="entry name" value="Cysteine proteinases"/>
    <property type="match status" value="1"/>
</dbReference>
<evidence type="ECO:0000313" key="5">
    <source>
        <dbReference type="EMBL" id="ROT36244.1"/>
    </source>
</evidence>
<comment type="similarity">
    <text evidence="1">Belongs to the peptidase C19 family.</text>
</comment>
<dbReference type="PANTHER" id="PTHR21646">
    <property type="entry name" value="UBIQUITIN CARBOXYL-TERMINAL HYDROLASE"/>
    <property type="match status" value="1"/>
</dbReference>
<dbReference type="PROSITE" id="PS50235">
    <property type="entry name" value="USP_3"/>
    <property type="match status" value="1"/>
</dbReference>
<dbReference type="OrthoDB" id="292964at2759"/>
<dbReference type="EMBL" id="ML119059">
    <property type="protein sequence ID" value="ROT36244.1"/>
    <property type="molecule type" value="Genomic_DNA"/>
</dbReference>
<proteinExistence type="inferred from homology"/>
<dbReference type="InterPro" id="IPR038765">
    <property type="entry name" value="Papain-like_cys_pep_sf"/>
</dbReference>
<dbReference type="SUPFAM" id="SSF52821">
    <property type="entry name" value="Rhodanese/Cell cycle control phosphatase"/>
    <property type="match status" value="1"/>
</dbReference>
<feature type="region of interest" description="Disordered" evidence="2">
    <location>
        <begin position="265"/>
        <end position="291"/>
    </location>
</feature>
<dbReference type="GO" id="GO:0016579">
    <property type="term" value="P:protein deubiquitination"/>
    <property type="evidence" value="ECO:0007669"/>
    <property type="project" value="InterPro"/>
</dbReference>
<dbReference type="Proteomes" id="UP000272025">
    <property type="component" value="Unassembled WGS sequence"/>
</dbReference>
<gene>
    <name evidence="5" type="ORF">SODALDRAFT_281703</name>
</gene>
<feature type="compositionally biased region" description="Low complexity" evidence="2">
    <location>
        <begin position="589"/>
        <end position="600"/>
    </location>
</feature>
<feature type="compositionally biased region" description="Low complexity" evidence="2">
    <location>
        <begin position="547"/>
        <end position="558"/>
    </location>
</feature>
<feature type="region of interest" description="Disordered" evidence="2">
    <location>
        <begin position="128"/>
        <end position="251"/>
    </location>
</feature>
<sequence>MANTRAGGGGGPNGAGAGQTPLPHIDDLTSPSVDIDMSLPMRKILERVDTLLRQAEADRDFGRPDRALRGYIEASVIAIRMIPTHPEYVSLQLERSDLKRLYSSINKRIGDQYDSFERFKAKIKADNERTGVQPTVRKQHWPGHADKEQSMAHRPPTATGNLKSKPTVHPKPRALHGSAIRPGSASGLPAHKNGDDLIARFSNLRGPAAFPGQDPRIRTHPPKTTSANRPSTDASIPTSIPGLPKAPDAIYSPARGTLTETAASLPTSTRGGLFTRTPSSTPAIPMSPNSRSTYEDYFTAPSGSSRPSFEIPDGDGITPEDLIEVMQKHARILLIDIRDREEFNKGHINWQTVICIEPPILLRDGVTSDSIEESMIIAPRQEKEYFDRRDKFDLIVFYDWDSTALPQYIGQSGNSALLSLQRALTTLSFGKELQGHPRFLKGGLKAWLDVLGPHCLQPSPGHEVSHSPVSSKKSGLRPIVKYKPSNLDPDQLHDWEDKVKLGSQKPDAEDAGYVHNLQEFHKKFPPAEPQSMVSPPAPPEPPKKDQPSVAPPGKGVSPPLVPPLPTQPTLPKPAVPKTTVSGLYDGNDGSSFGTTSKSTKLPGTKASERRITGLYNPHNWCYANSTIQSLRISPGFGRELATREWETLYQIPRRKDEKSDSPRLMVRIVANLFHWMAEGSFPVMKAQTLMDYSLSLCKTPNGSAGQQQFGGNQQQDAQEFISFLMDALHEETNTRRDQTVNDDNMNNNISGMNSKSLLQGAHEWWENHSKTNRSIVDRYWRNLEVQITTCTRCSSRSYRWAPAEMVVATISAKSTSTLETCLSTSMAPEVLDDYQCDKCKGKHEARLERKLARLPELLCIHLNRFTYGGGGVQKNCSKVTWDFNSLNMEPFFIPREDRKLPAGMETGPAFQAPFAYECYAVVTHAGATLHSGHYYTYVRAPNSPDWYHLNDSVVKKLAGGPSPRIYGYGDAVPYLAFFRRKQPGSSGS</sequence>
<dbReference type="Gene3D" id="3.40.250.10">
    <property type="entry name" value="Rhodanese-like domain"/>
    <property type="match status" value="1"/>
</dbReference>
<evidence type="ECO:0000259" key="3">
    <source>
        <dbReference type="PROSITE" id="PS50206"/>
    </source>
</evidence>
<dbReference type="InterPro" id="IPR050185">
    <property type="entry name" value="Ub_carboxyl-term_hydrolase"/>
</dbReference>
<dbReference type="Pfam" id="PF00581">
    <property type="entry name" value="Rhodanese"/>
    <property type="match status" value="1"/>
</dbReference>
<evidence type="ECO:0000313" key="6">
    <source>
        <dbReference type="Proteomes" id="UP000272025"/>
    </source>
</evidence>
<evidence type="ECO:0000259" key="4">
    <source>
        <dbReference type="PROSITE" id="PS50235"/>
    </source>
</evidence>
<dbReference type="AlphaFoldDB" id="A0A3N2PP88"/>
<evidence type="ECO:0000256" key="2">
    <source>
        <dbReference type="SAM" id="MobiDB-lite"/>
    </source>
</evidence>
<feature type="compositionally biased region" description="Gly residues" evidence="2">
    <location>
        <begin position="1"/>
        <end position="17"/>
    </location>
</feature>
<dbReference type="InterPro" id="IPR001394">
    <property type="entry name" value="Peptidase_C19_UCH"/>
</dbReference>
<dbReference type="InterPro" id="IPR036873">
    <property type="entry name" value="Rhodanese-like_dom_sf"/>
</dbReference>
<dbReference type="RefSeq" id="XP_028464050.1">
    <property type="nucleotide sequence ID" value="XM_028608301.1"/>
</dbReference>
<protein>
    <submittedName>
        <fullName evidence="5">Cysteine proteinase</fullName>
    </submittedName>
</protein>
<accession>A0A3N2PP88</accession>
<dbReference type="GeneID" id="39576779"/>
<dbReference type="GO" id="GO:0004843">
    <property type="term" value="F:cysteine-type deubiquitinase activity"/>
    <property type="evidence" value="ECO:0007669"/>
    <property type="project" value="InterPro"/>
</dbReference>
<reference evidence="5 6" key="1">
    <citation type="journal article" date="2018" name="Mol. Ecol.">
        <title>The obligate alkalophilic soda-lake fungus Sodiomyces alkalinus has shifted to a protein diet.</title>
        <authorList>
            <person name="Grum-Grzhimaylo A.A."/>
            <person name="Falkoski D.L."/>
            <person name="van den Heuvel J."/>
            <person name="Valero-Jimenez C.A."/>
            <person name="Min B."/>
            <person name="Choi I.G."/>
            <person name="Lipzen A."/>
            <person name="Daum C.G."/>
            <person name="Aanen D.K."/>
            <person name="Tsang A."/>
            <person name="Henrissat B."/>
            <person name="Bilanenko E.N."/>
            <person name="de Vries R.P."/>
            <person name="van Kan J.A.L."/>
            <person name="Grigoriev I.V."/>
            <person name="Debets A.J.M."/>
        </authorList>
    </citation>
    <scope>NUCLEOTIDE SEQUENCE [LARGE SCALE GENOMIC DNA]</scope>
    <source>
        <strain evidence="5 6">F11</strain>
    </source>
</reference>